<proteinExistence type="predicted"/>
<evidence type="ECO:0000313" key="3">
    <source>
        <dbReference type="Proteomes" id="UP001162972"/>
    </source>
</evidence>
<sequence>MLLNSKSHIKPVFHGLMEGRAKPELNLRKENLSSSQSRRNLLSN</sequence>
<evidence type="ECO:0000256" key="1">
    <source>
        <dbReference type="SAM" id="MobiDB-lite"/>
    </source>
</evidence>
<gene>
    <name evidence="2" type="ORF">OIU84_028967</name>
</gene>
<protein>
    <submittedName>
        <fullName evidence="2">Uncharacterized protein</fullName>
    </submittedName>
</protein>
<dbReference type="AlphaFoldDB" id="A0AAD6KDS5"/>
<feature type="region of interest" description="Disordered" evidence="1">
    <location>
        <begin position="14"/>
        <end position="44"/>
    </location>
</feature>
<dbReference type="EMBL" id="JAPFFJ010000008">
    <property type="protein sequence ID" value="KAJ6421689.1"/>
    <property type="molecule type" value="Genomic_DNA"/>
</dbReference>
<keyword evidence="3" id="KW-1185">Reference proteome</keyword>
<organism evidence="2 3">
    <name type="scientific">Salix udensis</name>
    <dbReference type="NCBI Taxonomy" id="889485"/>
    <lineage>
        <taxon>Eukaryota</taxon>
        <taxon>Viridiplantae</taxon>
        <taxon>Streptophyta</taxon>
        <taxon>Embryophyta</taxon>
        <taxon>Tracheophyta</taxon>
        <taxon>Spermatophyta</taxon>
        <taxon>Magnoliopsida</taxon>
        <taxon>eudicotyledons</taxon>
        <taxon>Gunneridae</taxon>
        <taxon>Pentapetalae</taxon>
        <taxon>rosids</taxon>
        <taxon>fabids</taxon>
        <taxon>Malpighiales</taxon>
        <taxon>Salicaceae</taxon>
        <taxon>Saliceae</taxon>
        <taxon>Salix</taxon>
    </lineage>
</organism>
<accession>A0AAD6KDS5</accession>
<name>A0AAD6KDS5_9ROSI</name>
<feature type="compositionally biased region" description="Low complexity" evidence="1">
    <location>
        <begin position="32"/>
        <end position="44"/>
    </location>
</feature>
<reference evidence="2 3" key="1">
    <citation type="journal article" date="2023" name="Int. J. Mol. Sci.">
        <title>De Novo Assembly and Annotation of 11 Diverse Shrub Willow (Salix) Genomes Reveals Novel Gene Organization in Sex-Linked Regions.</title>
        <authorList>
            <person name="Hyden B."/>
            <person name="Feng K."/>
            <person name="Yates T.B."/>
            <person name="Jawdy S."/>
            <person name="Cereghino C."/>
            <person name="Smart L.B."/>
            <person name="Muchero W."/>
        </authorList>
    </citation>
    <scope>NUCLEOTIDE SEQUENCE [LARGE SCALE GENOMIC DNA]</scope>
    <source>
        <tissue evidence="2">Shoot tip</tissue>
    </source>
</reference>
<evidence type="ECO:0000313" key="2">
    <source>
        <dbReference type="EMBL" id="KAJ6421689.1"/>
    </source>
</evidence>
<dbReference type="Proteomes" id="UP001162972">
    <property type="component" value="Chromosome 17"/>
</dbReference>
<feature type="compositionally biased region" description="Basic and acidic residues" evidence="1">
    <location>
        <begin position="17"/>
        <end position="31"/>
    </location>
</feature>
<comment type="caution">
    <text evidence="2">The sequence shown here is derived from an EMBL/GenBank/DDBJ whole genome shotgun (WGS) entry which is preliminary data.</text>
</comment>